<comment type="caution">
    <text evidence="2">The sequence shown here is derived from an EMBL/GenBank/DDBJ whole genome shotgun (WGS) entry which is preliminary data.</text>
</comment>
<organism evidence="2 3">
    <name type="scientific">Porphyridium purpureum</name>
    <name type="common">Red alga</name>
    <name type="synonym">Porphyridium cruentum</name>
    <dbReference type="NCBI Taxonomy" id="35688"/>
    <lineage>
        <taxon>Eukaryota</taxon>
        <taxon>Rhodophyta</taxon>
        <taxon>Bangiophyceae</taxon>
        <taxon>Porphyridiales</taxon>
        <taxon>Porphyridiaceae</taxon>
        <taxon>Porphyridium</taxon>
    </lineage>
</organism>
<evidence type="ECO:0000256" key="1">
    <source>
        <dbReference type="SAM" id="MobiDB-lite"/>
    </source>
</evidence>
<proteinExistence type="predicted"/>
<gene>
    <name evidence="2" type="ORF">FVE85_0832</name>
</gene>
<dbReference type="EMBL" id="VRMN01000002">
    <property type="protein sequence ID" value="KAA8497103.1"/>
    <property type="molecule type" value="Genomic_DNA"/>
</dbReference>
<keyword evidence="3" id="KW-1185">Reference proteome</keyword>
<evidence type="ECO:0000313" key="2">
    <source>
        <dbReference type="EMBL" id="KAA8497103.1"/>
    </source>
</evidence>
<reference evidence="3" key="1">
    <citation type="journal article" date="2019" name="Nat. Commun.">
        <title>Expansion of phycobilisome linker gene families in mesophilic red algae.</title>
        <authorList>
            <person name="Lee J."/>
            <person name="Kim D."/>
            <person name="Bhattacharya D."/>
            <person name="Yoon H.S."/>
        </authorList>
    </citation>
    <scope>NUCLEOTIDE SEQUENCE [LARGE SCALE GENOMIC DNA]</scope>
    <source>
        <strain evidence="3">CCMP 1328</strain>
    </source>
</reference>
<protein>
    <submittedName>
        <fullName evidence="2">Uncharacterized protein</fullName>
    </submittedName>
</protein>
<accession>A0A5J4Z2G1</accession>
<name>A0A5J4Z2G1_PORPP</name>
<evidence type="ECO:0000313" key="3">
    <source>
        <dbReference type="Proteomes" id="UP000324585"/>
    </source>
</evidence>
<sequence>MDTYTAVSMPWLGEDIDTLMVAQGRTWECEMAARIESEHQSIRGFSERRRSLHQLTEFQETVLESLTELEASDFGLAGSCDDAPLCEFSPKRGFFSKGGSNLRIEAPMDLCAGPSWELSDLLPGHFGAGVERSTSDEFQRCMCPVKSPVRESFCTEENGRKPGPRLSSCPFSKGVRQKFTTQPTRENRRKTPLRAGHSHPAYQDALAAERQALKPYLDARPSLFLESQVEALVSLRCADCGHINLPSWI</sequence>
<dbReference type="AlphaFoldDB" id="A0A5J4Z2G1"/>
<feature type="region of interest" description="Disordered" evidence="1">
    <location>
        <begin position="177"/>
        <end position="197"/>
    </location>
</feature>
<dbReference type="Proteomes" id="UP000324585">
    <property type="component" value="Unassembled WGS sequence"/>
</dbReference>